<dbReference type="InterPro" id="IPR055438">
    <property type="entry name" value="AstE_AspA_cat"/>
</dbReference>
<proteinExistence type="predicted"/>
<dbReference type="Gene3D" id="3.40.630.10">
    <property type="entry name" value="Zn peptidases"/>
    <property type="match status" value="1"/>
</dbReference>
<name>A0A1F7YHG9_9BACT</name>
<comment type="caution">
    <text evidence="6">The sequence shown here is derived from an EMBL/GenBank/DDBJ whole genome shotgun (WGS) entry which is preliminary data.</text>
</comment>
<keyword evidence="2" id="KW-0479">Metal-binding</keyword>
<evidence type="ECO:0000256" key="2">
    <source>
        <dbReference type="ARBA" id="ARBA00022723"/>
    </source>
</evidence>
<organism evidence="6 7">
    <name type="scientific">Candidatus Woesebacteria bacterium RIFCSPHIGHO2_01_FULL_40_22</name>
    <dbReference type="NCBI Taxonomy" id="1802499"/>
    <lineage>
        <taxon>Bacteria</taxon>
        <taxon>Candidatus Woeseibacteriota</taxon>
    </lineage>
</organism>
<evidence type="ECO:0000256" key="3">
    <source>
        <dbReference type="ARBA" id="ARBA00022801"/>
    </source>
</evidence>
<comment type="cofactor">
    <cofactor evidence="1">
        <name>Zn(2+)</name>
        <dbReference type="ChEBI" id="CHEBI:29105"/>
    </cofactor>
</comment>
<dbReference type="Proteomes" id="UP000179221">
    <property type="component" value="Unassembled WGS sequence"/>
</dbReference>
<feature type="domain" description="Succinylglutamate desuccinylase/Aspartoacylase catalytic" evidence="5">
    <location>
        <begin position="31"/>
        <end position="151"/>
    </location>
</feature>
<gene>
    <name evidence="6" type="ORF">A2628_04385</name>
</gene>
<dbReference type="Pfam" id="PF24827">
    <property type="entry name" value="AstE_AspA_cat"/>
    <property type="match status" value="1"/>
</dbReference>
<sequence length="210" mass="23819">MIMNKIQFVTGLHGDEKLPIIALASINEEQVVANTLALAKNVRFIEKDLNASFGTSGMSYEERLAKKLVRRLDKNKLVIDLHTNQSMNEAFVIVVDKKMIPFASTLGIPKIVFMKYNIKKGYSLIDYFAGVSVEVGKHFSFKSIKNTIRIVSNLNKPSVKRVTLYEVFGKIDKQGKYKNFIKCREGFIPLFAGKNSYNCYGLKARIIKQL</sequence>
<keyword evidence="3" id="KW-0378">Hydrolase</keyword>
<dbReference type="GO" id="GO:0046872">
    <property type="term" value="F:metal ion binding"/>
    <property type="evidence" value="ECO:0007669"/>
    <property type="project" value="UniProtKB-KW"/>
</dbReference>
<dbReference type="EMBL" id="MGGL01000009">
    <property type="protein sequence ID" value="OGM26767.1"/>
    <property type="molecule type" value="Genomic_DNA"/>
</dbReference>
<reference evidence="6 7" key="1">
    <citation type="journal article" date="2016" name="Nat. Commun.">
        <title>Thousands of microbial genomes shed light on interconnected biogeochemical processes in an aquifer system.</title>
        <authorList>
            <person name="Anantharaman K."/>
            <person name="Brown C.T."/>
            <person name="Hug L.A."/>
            <person name="Sharon I."/>
            <person name="Castelle C.J."/>
            <person name="Probst A.J."/>
            <person name="Thomas B.C."/>
            <person name="Singh A."/>
            <person name="Wilkins M.J."/>
            <person name="Karaoz U."/>
            <person name="Brodie E.L."/>
            <person name="Williams K.H."/>
            <person name="Hubbard S.S."/>
            <person name="Banfield J.F."/>
        </authorList>
    </citation>
    <scope>NUCLEOTIDE SEQUENCE [LARGE SCALE GENOMIC DNA]</scope>
</reference>
<keyword evidence="4" id="KW-0862">Zinc</keyword>
<dbReference type="AlphaFoldDB" id="A0A1F7YHG9"/>
<evidence type="ECO:0000256" key="1">
    <source>
        <dbReference type="ARBA" id="ARBA00001947"/>
    </source>
</evidence>
<evidence type="ECO:0000313" key="6">
    <source>
        <dbReference type="EMBL" id="OGM26767.1"/>
    </source>
</evidence>
<evidence type="ECO:0000259" key="5">
    <source>
        <dbReference type="Pfam" id="PF24827"/>
    </source>
</evidence>
<evidence type="ECO:0000256" key="4">
    <source>
        <dbReference type="ARBA" id="ARBA00022833"/>
    </source>
</evidence>
<protein>
    <recommendedName>
        <fullName evidence="5">Succinylglutamate desuccinylase/Aspartoacylase catalytic domain-containing protein</fullName>
    </recommendedName>
</protein>
<accession>A0A1F7YHG9</accession>
<dbReference type="GO" id="GO:0016788">
    <property type="term" value="F:hydrolase activity, acting on ester bonds"/>
    <property type="evidence" value="ECO:0007669"/>
    <property type="project" value="InterPro"/>
</dbReference>
<evidence type="ECO:0000313" key="7">
    <source>
        <dbReference type="Proteomes" id="UP000179221"/>
    </source>
</evidence>
<dbReference type="SUPFAM" id="SSF53187">
    <property type="entry name" value="Zn-dependent exopeptidases"/>
    <property type="match status" value="1"/>
</dbReference>